<keyword evidence="2" id="KW-0812">Transmembrane</keyword>
<feature type="transmembrane region" description="Helical" evidence="2">
    <location>
        <begin position="31"/>
        <end position="52"/>
    </location>
</feature>
<dbReference type="InterPro" id="IPR010540">
    <property type="entry name" value="CmpB_TMEM229"/>
</dbReference>
<feature type="transmembrane region" description="Helical" evidence="2">
    <location>
        <begin position="64"/>
        <end position="85"/>
    </location>
</feature>
<evidence type="ECO:0000313" key="3">
    <source>
        <dbReference type="EMBL" id="RAQ30722.1"/>
    </source>
</evidence>
<reference evidence="3 4" key="1">
    <citation type="submission" date="2018-06" db="EMBL/GenBank/DDBJ databases">
        <title>Noncontiguous genome sequence of Ruminococcaceae bacterium ASD2818.</title>
        <authorList>
            <person name="Chaplin A.V."/>
            <person name="Sokolova S.R."/>
            <person name="Kochetkova T.O."/>
            <person name="Goltsov A.Y."/>
            <person name="Trofimov D.Y."/>
            <person name="Efimov B.A."/>
        </authorList>
    </citation>
    <scope>NUCLEOTIDE SEQUENCE [LARGE SCALE GENOMIC DNA]</scope>
    <source>
        <strain evidence="3 4">ASD2818</strain>
    </source>
</reference>
<feature type="transmembrane region" description="Helical" evidence="2">
    <location>
        <begin position="175"/>
        <end position="193"/>
    </location>
</feature>
<dbReference type="Proteomes" id="UP000249377">
    <property type="component" value="Unassembled WGS sequence"/>
</dbReference>
<dbReference type="EMBL" id="QLYR01000001">
    <property type="protein sequence ID" value="RAQ30722.1"/>
    <property type="molecule type" value="Genomic_DNA"/>
</dbReference>
<feature type="transmembrane region" description="Helical" evidence="2">
    <location>
        <begin position="91"/>
        <end position="109"/>
    </location>
</feature>
<comment type="caution">
    <text evidence="3">The sequence shown here is derived from an EMBL/GenBank/DDBJ whole genome shotgun (WGS) entry which is preliminary data.</text>
</comment>
<keyword evidence="2" id="KW-1133">Transmembrane helix</keyword>
<evidence type="ECO:0000313" key="4">
    <source>
        <dbReference type="Proteomes" id="UP000249377"/>
    </source>
</evidence>
<name>A0A328UJ71_9FIRM</name>
<dbReference type="Pfam" id="PF06541">
    <property type="entry name" value="ABC_trans_CmpB"/>
    <property type="match status" value="1"/>
</dbReference>
<accession>A0A328UJ71</accession>
<sequence length="263" mass="28937">MTAAAPPVEGVEEKKDPAQESFAAGLGFYKLFWVFFIGCIAGVIIEVLTCLVQEHKIESRAGLIYGPFSPVYGAGAVALTVGLSWAKDKSIGVIFLVGTLLGSSVEYIFSWAQEKLFGTISWEYSNEALNINGRTSIWYAFCWGVLSVVWVKILYPFLSRVIEKIPSTWGLPLSRVLVAFMIVDILLSGMAVARQTERREGVPAGDPVRQFLDRHYTDDFLKKIYPNMMFVGEDGPLKPQDEDLASLPPVSGSPHAPGSVPER</sequence>
<evidence type="ECO:0000256" key="2">
    <source>
        <dbReference type="SAM" id="Phobius"/>
    </source>
</evidence>
<keyword evidence="2" id="KW-0472">Membrane</keyword>
<evidence type="ECO:0008006" key="5">
    <source>
        <dbReference type="Google" id="ProtNLM"/>
    </source>
</evidence>
<evidence type="ECO:0000256" key="1">
    <source>
        <dbReference type="SAM" id="MobiDB-lite"/>
    </source>
</evidence>
<feature type="region of interest" description="Disordered" evidence="1">
    <location>
        <begin position="234"/>
        <end position="263"/>
    </location>
</feature>
<organism evidence="3 4">
    <name type="scientific">Hydrogeniiclostridium mannosilyticum</name>
    <dbReference type="NCBI Taxonomy" id="2764322"/>
    <lineage>
        <taxon>Bacteria</taxon>
        <taxon>Bacillati</taxon>
        <taxon>Bacillota</taxon>
        <taxon>Clostridia</taxon>
        <taxon>Eubacteriales</taxon>
        <taxon>Acutalibacteraceae</taxon>
        <taxon>Hydrogeniiclostridium</taxon>
    </lineage>
</organism>
<dbReference type="RefSeq" id="WP_112331917.1">
    <property type="nucleotide sequence ID" value="NZ_QLYR01000001.1"/>
</dbReference>
<keyword evidence="4" id="KW-1185">Reference proteome</keyword>
<proteinExistence type="predicted"/>
<feature type="transmembrane region" description="Helical" evidence="2">
    <location>
        <begin position="137"/>
        <end position="155"/>
    </location>
</feature>
<gene>
    <name evidence="3" type="ORF">DPQ25_04360</name>
</gene>
<protein>
    <recommendedName>
        <fullName evidence="5">ABC transporter permease</fullName>
    </recommendedName>
</protein>
<dbReference type="AlphaFoldDB" id="A0A328UJ71"/>